<keyword evidence="3" id="KW-0233">DNA recombination</keyword>
<keyword evidence="2" id="KW-0238">DNA-binding</keyword>
<dbReference type="OrthoDB" id="184666at2"/>
<dbReference type="InterPro" id="IPR013762">
    <property type="entry name" value="Integrase-like_cat_sf"/>
</dbReference>
<protein>
    <submittedName>
        <fullName evidence="5">Site-specific integrase</fullName>
    </submittedName>
</protein>
<proteinExistence type="inferred from homology"/>
<dbReference type="SUPFAM" id="SSF56349">
    <property type="entry name" value="DNA breaking-rejoining enzymes"/>
    <property type="match status" value="1"/>
</dbReference>
<keyword evidence="6" id="KW-1185">Reference proteome</keyword>
<evidence type="ECO:0000256" key="1">
    <source>
        <dbReference type="ARBA" id="ARBA00008857"/>
    </source>
</evidence>
<dbReference type="AlphaFoldDB" id="A0A364K208"/>
<dbReference type="Proteomes" id="UP000251213">
    <property type="component" value="Unassembled WGS sequence"/>
</dbReference>
<dbReference type="GO" id="GO:0006310">
    <property type="term" value="P:DNA recombination"/>
    <property type="evidence" value="ECO:0007669"/>
    <property type="project" value="UniProtKB-KW"/>
</dbReference>
<evidence type="ECO:0000313" key="5">
    <source>
        <dbReference type="EMBL" id="RAL21963.1"/>
    </source>
</evidence>
<reference evidence="5 6" key="1">
    <citation type="submission" date="2018-06" db="EMBL/GenBank/DDBJ databases">
        <title>Thermoflavimicrobium daqus sp. nov., a thermophilic microbe isolated from Moutai-flavour Daqu.</title>
        <authorList>
            <person name="Wang X."/>
            <person name="Zhou H."/>
        </authorList>
    </citation>
    <scope>NUCLEOTIDE SEQUENCE [LARGE SCALE GENOMIC DNA]</scope>
    <source>
        <strain evidence="5 6">FBKL4.011</strain>
    </source>
</reference>
<dbReference type="PROSITE" id="PS51898">
    <property type="entry name" value="TYR_RECOMBINASE"/>
    <property type="match status" value="1"/>
</dbReference>
<gene>
    <name evidence="5" type="ORF">DL897_15370</name>
</gene>
<evidence type="ECO:0000259" key="4">
    <source>
        <dbReference type="PROSITE" id="PS51898"/>
    </source>
</evidence>
<dbReference type="EMBL" id="QJKK01000011">
    <property type="protein sequence ID" value="RAL21963.1"/>
    <property type="molecule type" value="Genomic_DNA"/>
</dbReference>
<dbReference type="InterPro" id="IPR011010">
    <property type="entry name" value="DNA_brk_join_enz"/>
</dbReference>
<sequence length="162" mass="18495">MLLLPHKAMIRLMLQAGLRVSEVANLELDDYKKWGSEGTIDIRQGKGGKMDTVKAVKDICRAIDEWLEVRESQTNAMFISNRGEKMSRQAIHKQVKPYLEQITGNEDITIHSLRHTFCKNLLDATNGDLSLVLPNVKFEEALKSDEHSFSFQKINHMCNLLL</sequence>
<dbReference type="InterPro" id="IPR050090">
    <property type="entry name" value="Tyrosine_recombinase_XerCD"/>
</dbReference>
<evidence type="ECO:0000313" key="6">
    <source>
        <dbReference type="Proteomes" id="UP000251213"/>
    </source>
</evidence>
<accession>A0A364K208</accession>
<comment type="caution">
    <text evidence="5">The sequence shown here is derived from an EMBL/GenBank/DDBJ whole genome shotgun (WGS) entry which is preliminary data.</text>
</comment>
<name>A0A364K208_9BACL</name>
<feature type="domain" description="Tyr recombinase" evidence="4">
    <location>
        <begin position="1"/>
        <end position="162"/>
    </location>
</feature>
<reference evidence="5 6" key="2">
    <citation type="submission" date="2018-06" db="EMBL/GenBank/DDBJ databases">
        <authorList>
            <person name="Zhirakovskaya E."/>
        </authorList>
    </citation>
    <scope>NUCLEOTIDE SEQUENCE [LARGE SCALE GENOMIC DNA]</scope>
    <source>
        <strain evidence="5 6">FBKL4.011</strain>
    </source>
</reference>
<dbReference type="PANTHER" id="PTHR30349:SF41">
    <property type="entry name" value="INTEGRASE_RECOMBINASE PROTEIN MJ0367-RELATED"/>
    <property type="match status" value="1"/>
</dbReference>
<dbReference type="InterPro" id="IPR002104">
    <property type="entry name" value="Integrase_catalytic"/>
</dbReference>
<dbReference type="Gene3D" id="1.10.443.10">
    <property type="entry name" value="Intergrase catalytic core"/>
    <property type="match status" value="1"/>
</dbReference>
<dbReference type="PANTHER" id="PTHR30349">
    <property type="entry name" value="PHAGE INTEGRASE-RELATED"/>
    <property type="match status" value="1"/>
</dbReference>
<dbReference type="RefSeq" id="WP_113660005.1">
    <property type="nucleotide sequence ID" value="NZ_KZ845673.1"/>
</dbReference>
<evidence type="ECO:0000256" key="2">
    <source>
        <dbReference type="ARBA" id="ARBA00023125"/>
    </source>
</evidence>
<organism evidence="5 6">
    <name type="scientific">Thermoflavimicrobium daqui</name>
    <dbReference type="NCBI Taxonomy" id="2137476"/>
    <lineage>
        <taxon>Bacteria</taxon>
        <taxon>Bacillati</taxon>
        <taxon>Bacillota</taxon>
        <taxon>Bacilli</taxon>
        <taxon>Bacillales</taxon>
        <taxon>Thermoactinomycetaceae</taxon>
        <taxon>Thermoflavimicrobium</taxon>
    </lineage>
</organism>
<comment type="similarity">
    <text evidence="1">Belongs to the 'phage' integrase family.</text>
</comment>
<evidence type="ECO:0000256" key="3">
    <source>
        <dbReference type="ARBA" id="ARBA00023172"/>
    </source>
</evidence>
<dbReference type="GO" id="GO:0003677">
    <property type="term" value="F:DNA binding"/>
    <property type="evidence" value="ECO:0007669"/>
    <property type="project" value="UniProtKB-KW"/>
</dbReference>
<dbReference type="Pfam" id="PF00589">
    <property type="entry name" value="Phage_integrase"/>
    <property type="match status" value="1"/>
</dbReference>
<dbReference type="GO" id="GO:0015074">
    <property type="term" value="P:DNA integration"/>
    <property type="evidence" value="ECO:0007669"/>
    <property type="project" value="InterPro"/>
</dbReference>